<evidence type="ECO:0000256" key="1">
    <source>
        <dbReference type="ARBA" id="ARBA00004613"/>
    </source>
</evidence>
<accession>A0A2S4KU18</accession>
<sequence length="575" mass="62295">MKFSGIALAALPAAVLAVPAPPATGTIQCDAPSVTCVTLPSGTVAGSVSQVENFNGIPYADPPVESLRLRPPKKLSRELGLFDATGVAAKCPQMPITPDPSSFDTIKKKVPESKDNPFISDGEDTTGQEDCLTISVQRPKGTKAGDKLPVLFYIFGGAFVFGSTSANNASDFIQFAEAQNQKFVFVGVNYRVAGFGFLGGAEILKDGSANLGLLDQRMGLEWVADNIASFGGDPDKVTIWGQSAGSMSVFDQMALYDGNATYNGKALFRSAIMNSGSITPTDPVDCPKAQAIYNAVVEKSNCTGTDTLDCLRRKDFKTFYDAVNSVPRVGGYTSLALSYLPRPDGKVLTDSPDVLVKNGRYHAVPVIIGDQEDEGTIFALAQTNVTSTERLVDYLSQYYFAHATKAQITEFVGTYSPDSSAGSPFRTGILNEYYELFGQGKGFKRVAALLGDFVFTLTRRITLEAMVAHDANVPAWSYLSSFQHLTPYLGTAHGSDVAMLFSGTGNPARSGRTYYLNFLHNQDPNVGVGGFRQWPKWADEHKLLWIQALSNNLLDDNFRAESYEFMKNNTKILYF</sequence>
<dbReference type="Gene3D" id="3.40.50.1820">
    <property type="entry name" value="alpha/beta hydrolase"/>
    <property type="match status" value="1"/>
</dbReference>
<dbReference type="GO" id="GO:0016787">
    <property type="term" value="F:hydrolase activity"/>
    <property type="evidence" value="ECO:0007669"/>
    <property type="project" value="UniProtKB-KW"/>
</dbReference>
<keyword evidence="3" id="KW-0964">Secreted</keyword>
<evidence type="ECO:0000256" key="3">
    <source>
        <dbReference type="ARBA" id="ARBA00022525"/>
    </source>
</evidence>
<dbReference type="AlphaFoldDB" id="A0A2S4KU18"/>
<comment type="similarity">
    <text evidence="2 8">Belongs to the type-B carboxylesterase/lipase family.</text>
</comment>
<evidence type="ECO:0000256" key="4">
    <source>
        <dbReference type="ARBA" id="ARBA00022729"/>
    </source>
</evidence>
<dbReference type="PROSITE" id="PS00122">
    <property type="entry name" value="CARBOXYLESTERASE_B_1"/>
    <property type="match status" value="1"/>
</dbReference>
<dbReference type="SUPFAM" id="SSF53474">
    <property type="entry name" value="alpha/beta-Hydrolases"/>
    <property type="match status" value="1"/>
</dbReference>
<dbReference type="GO" id="GO:0005576">
    <property type="term" value="C:extracellular region"/>
    <property type="evidence" value="ECO:0007669"/>
    <property type="project" value="UniProtKB-SubCell"/>
</dbReference>
<evidence type="ECO:0000256" key="8">
    <source>
        <dbReference type="RuleBase" id="RU361235"/>
    </source>
</evidence>
<comment type="subcellular location">
    <subcellularLocation>
        <location evidence="1">Secreted</location>
    </subcellularLocation>
</comment>
<dbReference type="EMBL" id="PKSG01000658">
    <property type="protein sequence ID" value="POR33681.1"/>
    <property type="molecule type" value="Genomic_DNA"/>
</dbReference>
<keyword evidence="7" id="KW-0325">Glycoprotein</keyword>
<reference evidence="10 11" key="1">
    <citation type="submission" date="2018-01" db="EMBL/GenBank/DDBJ databases">
        <title>Harnessing the power of phylogenomics to disentangle the directionality and signatures of interkingdom host jumping in the parasitic fungal genus Tolypocladium.</title>
        <authorList>
            <person name="Quandt C.A."/>
            <person name="Patterson W."/>
            <person name="Spatafora J.W."/>
        </authorList>
    </citation>
    <scope>NUCLEOTIDE SEQUENCE [LARGE SCALE GENOMIC DNA]</scope>
    <source>
        <strain evidence="10 11">NRBC 100945</strain>
    </source>
</reference>
<protein>
    <recommendedName>
        <fullName evidence="8">Carboxylic ester hydrolase</fullName>
        <ecNumber evidence="8">3.1.1.-</ecNumber>
    </recommendedName>
</protein>
<dbReference type="Proteomes" id="UP000237481">
    <property type="component" value="Unassembled WGS sequence"/>
</dbReference>
<evidence type="ECO:0000313" key="11">
    <source>
        <dbReference type="Proteomes" id="UP000237481"/>
    </source>
</evidence>
<keyword evidence="6" id="KW-0443">Lipid metabolism</keyword>
<gene>
    <name evidence="10" type="ORF">TPAR_06110</name>
</gene>
<dbReference type="InterPro" id="IPR050309">
    <property type="entry name" value="Type-B_Carboxylest/Lipase"/>
</dbReference>
<organism evidence="10 11">
    <name type="scientific">Tolypocladium paradoxum</name>
    <dbReference type="NCBI Taxonomy" id="94208"/>
    <lineage>
        <taxon>Eukaryota</taxon>
        <taxon>Fungi</taxon>
        <taxon>Dikarya</taxon>
        <taxon>Ascomycota</taxon>
        <taxon>Pezizomycotina</taxon>
        <taxon>Sordariomycetes</taxon>
        <taxon>Hypocreomycetidae</taxon>
        <taxon>Hypocreales</taxon>
        <taxon>Ophiocordycipitaceae</taxon>
        <taxon>Tolypocladium</taxon>
    </lineage>
</organism>
<dbReference type="InterPro" id="IPR029058">
    <property type="entry name" value="AB_hydrolase_fold"/>
</dbReference>
<dbReference type="InterPro" id="IPR002018">
    <property type="entry name" value="CarbesteraseB"/>
</dbReference>
<dbReference type="Pfam" id="PF00135">
    <property type="entry name" value="COesterase"/>
    <property type="match status" value="1"/>
</dbReference>
<keyword evidence="4 8" id="KW-0732">Signal</keyword>
<dbReference type="OrthoDB" id="408631at2759"/>
<feature type="chain" id="PRO_5015376961" description="Carboxylic ester hydrolase" evidence="8">
    <location>
        <begin position="18"/>
        <end position="575"/>
    </location>
</feature>
<feature type="signal peptide" evidence="8">
    <location>
        <begin position="1"/>
        <end position="17"/>
    </location>
</feature>
<dbReference type="PANTHER" id="PTHR11559">
    <property type="entry name" value="CARBOXYLESTERASE"/>
    <property type="match status" value="1"/>
</dbReference>
<evidence type="ECO:0000256" key="6">
    <source>
        <dbReference type="ARBA" id="ARBA00023098"/>
    </source>
</evidence>
<evidence type="ECO:0000259" key="9">
    <source>
        <dbReference type="Pfam" id="PF00135"/>
    </source>
</evidence>
<name>A0A2S4KU18_9HYPO</name>
<proteinExistence type="inferred from homology"/>
<evidence type="ECO:0000313" key="10">
    <source>
        <dbReference type="EMBL" id="POR33681.1"/>
    </source>
</evidence>
<dbReference type="FunFam" id="3.40.50.1820:FF:000213">
    <property type="entry name" value="Carboxylic ester hydrolase"/>
    <property type="match status" value="1"/>
</dbReference>
<dbReference type="STRING" id="94208.A0A2S4KU18"/>
<comment type="caution">
    <text evidence="10">The sequence shown here is derived from an EMBL/GenBank/DDBJ whole genome shotgun (WGS) entry which is preliminary data.</text>
</comment>
<keyword evidence="11" id="KW-1185">Reference proteome</keyword>
<evidence type="ECO:0000256" key="7">
    <source>
        <dbReference type="ARBA" id="ARBA00023180"/>
    </source>
</evidence>
<keyword evidence="5 8" id="KW-0378">Hydrolase</keyword>
<dbReference type="EC" id="3.1.1.-" evidence="8"/>
<feature type="domain" description="Carboxylesterase type B" evidence="9">
    <location>
        <begin position="36"/>
        <end position="565"/>
    </location>
</feature>
<evidence type="ECO:0000256" key="5">
    <source>
        <dbReference type="ARBA" id="ARBA00022801"/>
    </source>
</evidence>
<evidence type="ECO:0000256" key="2">
    <source>
        <dbReference type="ARBA" id="ARBA00005964"/>
    </source>
</evidence>
<dbReference type="InterPro" id="IPR019826">
    <property type="entry name" value="Carboxylesterase_B_AS"/>
</dbReference>
<dbReference type="GO" id="GO:0006629">
    <property type="term" value="P:lipid metabolic process"/>
    <property type="evidence" value="ECO:0007669"/>
    <property type="project" value="UniProtKB-KW"/>
</dbReference>